<evidence type="ECO:0000256" key="3">
    <source>
        <dbReference type="ARBA" id="ARBA00023082"/>
    </source>
</evidence>
<feature type="domain" description="RNA polymerase sigma-70 region 2" evidence="5">
    <location>
        <begin position="39"/>
        <end position="102"/>
    </location>
</feature>
<protein>
    <submittedName>
        <fullName evidence="7">RNA polymerase sigma-70 factor</fullName>
    </submittedName>
</protein>
<dbReference type="RefSeq" id="WP_152759783.1">
    <property type="nucleotide sequence ID" value="NZ_WHLY01000002.1"/>
</dbReference>
<dbReference type="InterPro" id="IPR039425">
    <property type="entry name" value="RNA_pol_sigma-70-like"/>
</dbReference>
<keyword evidence="8" id="KW-1185">Reference proteome</keyword>
<dbReference type="AlphaFoldDB" id="A0A7C9FCT6"/>
<evidence type="ECO:0000259" key="5">
    <source>
        <dbReference type="Pfam" id="PF04542"/>
    </source>
</evidence>
<dbReference type="EMBL" id="WHLY01000002">
    <property type="protein sequence ID" value="MPR33970.1"/>
    <property type="molecule type" value="Genomic_DNA"/>
</dbReference>
<organism evidence="7 8">
    <name type="scientific">Salmonirosea aquatica</name>
    <dbReference type="NCBI Taxonomy" id="2654236"/>
    <lineage>
        <taxon>Bacteria</taxon>
        <taxon>Pseudomonadati</taxon>
        <taxon>Bacteroidota</taxon>
        <taxon>Cytophagia</taxon>
        <taxon>Cytophagales</taxon>
        <taxon>Spirosomataceae</taxon>
        <taxon>Salmonirosea</taxon>
    </lineage>
</organism>
<evidence type="ECO:0000256" key="1">
    <source>
        <dbReference type="ARBA" id="ARBA00010641"/>
    </source>
</evidence>
<dbReference type="GO" id="GO:0016987">
    <property type="term" value="F:sigma factor activity"/>
    <property type="evidence" value="ECO:0007669"/>
    <property type="project" value="UniProtKB-KW"/>
</dbReference>
<dbReference type="SUPFAM" id="SSF88659">
    <property type="entry name" value="Sigma3 and sigma4 domains of RNA polymerase sigma factors"/>
    <property type="match status" value="1"/>
</dbReference>
<dbReference type="GO" id="GO:0006352">
    <property type="term" value="P:DNA-templated transcription initiation"/>
    <property type="evidence" value="ECO:0007669"/>
    <property type="project" value="InterPro"/>
</dbReference>
<dbReference type="InterPro" id="IPR013324">
    <property type="entry name" value="RNA_pol_sigma_r3/r4-like"/>
</dbReference>
<dbReference type="Gene3D" id="1.10.1740.10">
    <property type="match status" value="1"/>
</dbReference>
<proteinExistence type="inferred from homology"/>
<dbReference type="NCBIfam" id="TIGR02985">
    <property type="entry name" value="Sig70_bacteroi1"/>
    <property type="match status" value="1"/>
</dbReference>
<keyword evidence="2" id="KW-0805">Transcription regulation</keyword>
<dbReference type="PANTHER" id="PTHR43133">
    <property type="entry name" value="RNA POLYMERASE ECF-TYPE SIGMA FACTO"/>
    <property type="match status" value="1"/>
</dbReference>
<dbReference type="InterPro" id="IPR036388">
    <property type="entry name" value="WH-like_DNA-bd_sf"/>
</dbReference>
<dbReference type="Proteomes" id="UP000479293">
    <property type="component" value="Unassembled WGS sequence"/>
</dbReference>
<dbReference type="GO" id="GO:0003677">
    <property type="term" value="F:DNA binding"/>
    <property type="evidence" value="ECO:0007669"/>
    <property type="project" value="InterPro"/>
</dbReference>
<dbReference type="InterPro" id="IPR013249">
    <property type="entry name" value="RNA_pol_sigma70_r4_t2"/>
</dbReference>
<dbReference type="NCBIfam" id="TIGR02937">
    <property type="entry name" value="sigma70-ECF"/>
    <property type="match status" value="1"/>
</dbReference>
<dbReference type="InterPro" id="IPR013325">
    <property type="entry name" value="RNA_pol_sigma_r2"/>
</dbReference>
<keyword evidence="3" id="KW-0731">Sigma factor</keyword>
<feature type="domain" description="RNA polymerase sigma factor 70 region 4 type 2" evidence="6">
    <location>
        <begin position="146"/>
        <end position="190"/>
    </location>
</feature>
<dbReference type="Gene3D" id="1.10.10.10">
    <property type="entry name" value="Winged helix-like DNA-binding domain superfamily/Winged helix DNA-binding domain"/>
    <property type="match status" value="1"/>
</dbReference>
<dbReference type="SUPFAM" id="SSF88946">
    <property type="entry name" value="Sigma2 domain of RNA polymerase sigma factors"/>
    <property type="match status" value="1"/>
</dbReference>
<dbReference type="Pfam" id="PF08281">
    <property type="entry name" value="Sigma70_r4_2"/>
    <property type="match status" value="1"/>
</dbReference>
<evidence type="ECO:0000259" key="6">
    <source>
        <dbReference type="Pfam" id="PF08281"/>
    </source>
</evidence>
<gene>
    <name evidence="7" type="ORF">GBK04_11465</name>
</gene>
<evidence type="ECO:0000313" key="8">
    <source>
        <dbReference type="Proteomes" id="UP000479293"/>
    </source>
</evidence>
<name>A0A7C9FCT6_9BACT</name>
<dbReference type="InterPro" id="IPR014284">
    <property type="entry name" value="RNA_pol_sigma-70_dom"/>
</dbReference>
<reference evidence="7 8" key="1">
    <citation type="submission" date="2019-10" db="EMBL/GenBank/DDBJ databases">
        <title>Draft Genome Sequence of Cytophagaceae sp. SJW1-29.</title>
        <authorList>
            <person name="Choi A."/>
        </authorList>
    </citation>
    <scope>NUCLEOTIDE SEQUENCE [LARGE SCALE GENOMIC DNA]</scope>
    <source>
        <strain evidence="7 8">SJW1-29</strain>
    </source>
</reference>
<comment type="caution">
    <text evidence="7">The sequence shown here is derived from an EMBL/GenBank/DDBJ whole genome shotgun (WGS) entry which is preliminary data.</text>
</comment>
<comment type="similarity">
    <text evidence="1">Belongs to the sigma-70 factor family. ECF subfamily.</text>
</comment>
<dbReference type="InterPro" id="IPR014327">
    <property type="entry name" value="RNA_pol_sigma70_bacteroid"/>
</dbReference>
<evidence type="ECO:0000256" key="4">
    <source>
        <dbReference type="ARBA" id="ARBA00023163"/>
    </source>
</evidence>
<evidence type="ECO:0000256" key="2">
    <source>
        <dbReference type="ARBA" id="ARBA00023015"/>
    </source>
</evidence>
<accession>A0A7C9FCT6</accession>
<evidence type="ECO:0000313" key="7">
    <source>
        <dbReference type="EMBL" id="MPR33970.1"/>
    </source>
</evidence>
<sequence length="203" mass="24150">MENLVITKPLGKARMCPSKMEVLFKKVVQEGDYIAYRELFTRYYRSLCTYSMRVVVAREVAEEVVADVFVKLWKNREQIEVHTSFEAYIFRAVRNQSLDYLKLKLHRVHEREPLESIQWNLAYADHYTPAEEVAFNEFYDRVEGHINDLPRQCQLIFRMSREEGLRYREIAEALKISIKTVETQMGRALKVLRERVPENRLVA</sequence>
<keyword evidence="4" id="KW-0804">Transcription</keyword>
<dbReference type="InterPro" id="IPR007627">
    <property type="entry name" value="RNA_pol_sigma70_r2"/>
</dbReference>
<dbReference type="PANTHER" id="PTHR43133:SF46">
    <property type="entry name" value="RNA POLYMERASE SIGMA-70 FACTOR ECF SUBFAMILY"/>
    <property type="match status" value="1"/>
</dbReference>
<dbReference type="Pfam" id="PF04542">
    <property type="entry name" value="Sigma70_r2"/>
    <property type="match status" value="1"/>
</dbReference>